<dbReference type="Proteomes" id="UP000275408">
    <property type="component" value="Unassembled WGS sequence"/>
</dbReference>
<gene>
    <name evidence="2" type="ORF">pdam_00023570</name>
</gene>
<protein>
    <submittedName>
        <fullName evidence="2">Uncharacterized protein</fullName>
    </submittedName>
</protein>
<sequence>MPRRLFQKTSTFSSLVRRLNYRCFALSLGIVSLTSFALVYYKGLDLRTPNTKLHHQTPVNDVHKMLIQTAANDSAACKLPVLDPFHPSVVNFMKDLGKLSCEGVSYSSFEDNVLRIEGEAVVSAQFRKIERAEGDDFRVVLSDPVKVLNTSGGRALATDQKVSYVMITLRRSPSHEVGKISEKNRCRCIAEALSEAHE</sequence>
<evidence type="ECO:0000313" key="3">
    <source>
        <dbReference type="Proteomes" id="UP000275408"/>
    </source>
</evidence>
<evidence type="ECO:0000313" key="2">
    <source>
        <dbReference type="EMBL" id="RMX61292.1"/>
    </source>
</evidence>
<reference evidence="2 3" key="1">
    <citation type="journal article" date="2018" name="Sci. Rep.">
        <title>Comparative analysis of the Pocillopora damicornis genome highlights role of immune system in coral evolution.</title>
        <authorList>
            <person name="Cunning R."/>
            <person name="Bay R.A."/>
            <person name="Gillette P."/>
            <person name="Baker A.C."/>
            <person name="Traylor-Knowles N."/>
        </authorList>
    </citation>
    <scope>NUCLEOTIDE SEQUENCE [LARGE SCALE GENOMIC DNA]</scope>
    <source>
        <strain evidence="2">RSMAS</strain>
        <tissue evidence="2">Whole animal</tissue>
    </source>
</reference>
<dbReference type="OrthoDB" id="413313at2759"/>
<name>A0A3M6V5T6_POCDA</name>
<keyword evidence="1" id="KW-0812">Transmembrane</keyword>
<evidence type="ECO:0000256" key="1">
    <source>
        <dbReference type="SAM" id="Phobius"/>
    </source>
</evidence>
<keyword evidence="3" id="KW-1185">Reference proteome</keyword>
<keyword evidence="1" id="KW-1133">Transmembrane helix</keyword>
<feature type="transmembrane region" description="Helical" evidence="1">
    <location>
        <begin position="21"/>
        <end position="41"/>
    </location>
</feature>
<accession>A0A3M6V5T6</accession>
<comment type="caution">
    <text evidence="2">The sequence shown here is derived from an EMBL/GenBank/DDBJ whole genome shotgun (WGS) entry which is preliminary data.</text>
</comment>
<dbReference type="EMBL" id="RCHS01000062">
    <property type="protein sequence ID" value="RMX61292.1"/>
    <property type="molecule type" value="Genomic_DNA"/>
</dbReference>
<organism evidence="2 3">
    <name type="scientific">Pocillopora damicornis</name>
    <name type="common">Cauliflower coral</name>
    <name type="synonym">Millepora damicornis</name>
    <dbReference type="NCBI Taxonomy" id="46731"/>
    <lineage>
        <taxon>Eukaryota</taxon>
        <taxon>Metazoa</taxon>
        <taxon>Cnidaria</taxon>
        <taxon>Anthozoa</taxon>
        <taxon>Hexacorallia</taxon>
        <taxon>Scleractinia</taxon>
        <taxon>Astrocoeniina</taxon>
        <taxon>Pocilloporidae</taxon>
        <taxon>Pocillopora</taxon>
    </lineage>
</organism>
<proteinExistence type="predicted"/>
<dbReference type="AlphaFoldDB" id="A0A3M6V5T6"/>
<keyword evidence="1" id="KW-0472">Membrane</keyword>